<evidence type="ECO:0000313" key="2">
    <source>
        <dbReference type="EMBL" id="GAA3569340.1"/>
    </source>
</evidence>
<keyword evidence="3" id="KW-1185">Reference proteome</keyword>
<name>A0ABP6XNW6_9ACTN</name>
<organism evidence="2 3">
    <name type="scientific">Streptomyces osmaniensis</name>
    <dbReference type="NCBI Taxonomy" id="593134"/>
    <lineage>
        <taxon>Bacteria</taxon>
        <taxon>Bacillati</taxon>
        <taxon>Actinomycetota</taxon>
        <taxon>Actinomycetes</taxon>
        <taxon>Kitasatosporales</taxon>
        <taxon>Streptomycetaceae</taxon>
        <taxon>Streptomyces</taxon>
    </lineage>
</organism>
<comment type="caution">
    <text evidence="2">The sequence shown here is derived from an EMBL/GenBank/DDBJ whole genome shotgun (WGS) entry which is preliminary data.</text>
</comment>
<feature type="compositionally biased region" description="Basic and acidic residues" evidence="1">
    <location>
        <begin position="26"/>
        <end position="41"/>
    </location>
</feature>
<dbReference type="Proteomes" id="UP001500707">
    <property type="component" value="Unassembled WGS sequence"/>
</dbReference>
<evidence type="ECO:0008006" key="4">
    <source>
        <dbReference type="Google" id="ProtNLM"/>
    </source>
</evidence>
<evidence type="ECO:0000256" key="1">
    <source>
        <dbReference type="SAM" id="MobiDB-lite"/>
    </source>
</evidence>
<sequence length="41" mass="4665">MPTDHYAVLRALLRAEAARNTPKPPAKKDKPQLPQKDRERG</sequence>
<dbReference type="EMBL" id="BAABCE010000012">
    <property type="protein sequence ID" value="GAA3569340.1"/>
    <property type="molecule type" value="Genomic_DNA"/>
</dbReference>
<feature type="region of interest" description="Disordered" evidence="1">
    <location>
        <begin position="15"/>
        <end position="41"/>
    </location>
</feature>
<reference evidence="3" key="1">
    <citation type="journal article" date="2019" name="Int. J. Syst. Evol. Microbiol.">
        <title>The Global Catalogue of Microorganisms (GCM) 10K type strain sequencing project: providing services to taxonomists for standard genome sequencing and annotation.</title>
        <authorList>
            <consortium name="The Broad Institute Genomics Platform"/>
            <consortium name="The Broad Institute Genome Sequencing Center for Infectious Disease"/>
            <person name="Wu L."/>
            <person name="Ma J."/>
        </authorList>
    </citation>
    <scope>NUCLEOTIDE SEQUENCE [LARGE SCALE GENOMIC DNA]</scope>
    <source>
        <strain evidence="3">JCM 17656</strain>
    </source>
</reference>
<protein>
    <recommendedName>
        <fullName evidence="4">Transposase</fullName>
    </recommendedName>
</protein>
<accession>A0ABP6XNW6</accession>
<gene>
    <name evidence="2" type="ORF">GCM10022295_58860</name>
</gene>
<dbReference type="RefSeq" id="WP_256225342.1">
    <property type="nucleotide sequence ID" value="NZ_BAABCE010000012.1"/>
</dbReference>
<proteinExistence type="predicted"/>
<evidence type="ECO:0000313" key="3">
    <source>
        <dbReference type="Proteomes" id="UP001500707"/>
    </source>
</evidence>